<accession>A0A8F9XKM2</accession>
<keyword evidence="1" id="KW-0472">Membrane</keyword>
<evidence type="ECO:0000313" key="3">
    <source>
        <dbReference type="EMBL" id="QYM78204.1"/>
    </source>
</evidence>
<dbReference type="GO" id="GO:0000155">
    <property type="term" value="F:phosphorelay sensor kinase activity"/>
    <property type="evidence" value="ECO:0007669"/>
    <property type="project" value="InterPro"/>
</dbReference>
<dbReference type="Gene3D" id="3.30.565.10">
    <property type="entry name" value="Histidine kinase-like ATPase, C-terminal domain"/>
    <property type="match status" value="1"/>
</dbReference>
<dbReference type="InterPro" id="IPR036890">
    <property type="entry name" value="HATPase_C_sf"/>
</dbReference>
<name>A0A8F9XKM2_9BACT</name>
<dbReference type="PANTHER" id="PTHR34220">
    <property type="entry name" value="SENSOR HISTIDINE KINASE YPDA"/>
    <property type="match status" value="1"/>
</dbReference>
<dbReference type="GO" id="GO:0016020">
    <property type="term" value="C:membrane"/>
    <property type="evidence" value="ECO:0007669"/>
    <property type="project" value="InterPro"/>
</dbReference>
<evidence type="ECO:0000313" key="4">
    <source>
        <dbReference type="Proteomes" id="UP000825051"/>
    </source>
</evidence>
<dbReference type="RefSeq" id="WP_220161308.1">
    <property type="nucleotide sequence ID" value="NZ_CP080507.1"/>
</dbReference>
<keyword evidence="1" id="KW-0812">Transmembrane</keyword>
<dbReference type="EMBL" id="CP080507">
    <property type="protein sequence ID" value="QYM78204.1"/>
    <property type="molecule type" value="Genomic_DNA"/>
</dbReference>
<keyword evidence="4" id="KW-1185">Reference proteome</keyword>
<proteinExistence type="predicted"/>
<feature type="domain" description="Signal transduction histidine kinase internal region" evidence="2">
    <location>
        <begin position="179"/>
        <end position="258"/>
    </location>
</feature>
<organism evidence="3 4">
    <name type="scientific">Horticoccus luteus</name>
    <dbReference type="NCBI Taxonomy" id="2862869"/>
    <lineage>
        <taxon>Bacteria</taxon>
        <taxon>Pseudomonadati</taxon>
        <taxon>Verrucomicrobiota</taxon>
        <taxon>Opitutia</taxon>
        <taxon>Opitutales</taxon>
        <taxon>Opitutaceae</taxon>
        <taxon>Horticoccus</taxon>
    </lineage>
</organism>
<reference evidence="3" key="1">
    <citation type="submission" date="2021-08" db="EMBL/GenBank/DDBJ databases">
        <title>Genome of a novel bacterium of the phylum Verrucomicrobia, Oleiharenicola sp. KSB-15.</title>
        <authorList>
            <person name="Chung J.-H."/>
            <person name="Ahn J.-H."/>
            <person name="Yoon Y."/>
            <person name="Kim D.-Y."/>
            <person name="An S.-H."/>
            <person name="Park I."/>
            <person name="Yeon J."/>
        </authorList>
    </citation>
    <scope>NUCLEOTIDE SEQUENCE</scope>
    <source>
        <strain evidence="3">KSB-15</strain>
    </source>
</reference>
<dbReference type="PANTHER" id="PTHR34220:SF7">
    <property type="entry name" value="SENSOR HISTIDINE KINASE YPDA"/>
    <property type="match status" value="1"/>
</dbReference>
<dbReference type="AlphaFoldDB" id="A0A8F9XKM2"/>
<dbReference type="Pfam" id="PF06580">
    <property type="entry name" value="His_kinase"/>
    <property type="match status" value="1"/>
</dbReference>
<keyword evidence="3" id="KW-0418">Kinase</keyword>
<dbReference type="InterPro" id="IPR050640">
    <property type="entry name" value="Bact_2-comp_sensor_kinase"/>
</dbReference>
<keyword evidence="1" id="KW-1133">Transmembrane helix</keyword>
<evidence type="ECO:0000259" key="2">
    <source>
        <dbReference type="Pfam" id="PF06580"/>
    </source>
</evidence>
<protein>
    <submittedName>
        <fullName evidence="3">Histidine kinase</fullName>
    </submittedName>
</protein>
<dbReference type="Proteomes" id="UP000825051">
    <property type="component" value="Chromosome"/>
</dbReference>
<gene>
    <name evidence="3" type="ORF">K0B96_12955</name>
</gene>
<feature type="transmembrane region" description="Helical" evidence="1">
    <location>
        <begin position="131"/>
        <end position="156"/>
    </location>
</feature>
<feature type="transmembrane region" description="Helical" evidence="1">
    <location>
        <begin position="59"/>
        <end position="77"/>
    </location>
</feature>
<feature type="transmembrane region" description="Helical" evidence="1">
    <location>
        <begin position="24"/>
        <end position="47"/>
    </location>
</feature>
<dbReference type="SUPFAM" id="SSF55874">
    <property type="entry name" value="ATPase domain of HSP90 chaperone/DNA topoisomerase II/histidine kinase"/>
    <property type="match status" value="1"/>
</dbReference>
<feature type="transmembrane region" description="Helical" evidence="1">
    <location>
        <begin position="98"/>
        <end position="119"/>
    </location>
</feature>
<sequence>MENLTRTEVLLQDGARRERQKERLYVFCQAFGWGAFLVLQLVFSFVFATTSEAGDPWRTVAITVMVVALGVLLTHAARVVMKRWGWKQLGWRALVPRVLLFSFLLSVAWTAIGYGYTYGALQLPWESKHSVWLFCTISVINGTVLIVGWMCVYFIYQLFDRFNRSEIERLQLMATVKDAELRALKSQVNPHFIFNALNSLRALIDEDPARARLAVTQLANLLRYSLQSAQCESVPFEDELRVVNDYLALEQVRHEERLRVRLDVAPETLGLSFPPLLLQTLVENAVKYGISPRPEGGEILIEAACAGGQLRLRVTNPGELRPAGAGGTTGGSTGLGLRNAAERLRLFFGEKASLRLRADDAAQVVAEVILPSQISRA</sequence>
<keyword evidence="3" id="KW-0808">Transferase</keyword>
<dbReference type="KEGG" id="ole:K0B96_12955"/>
<dbReference type="InterPro" id="IPR010559">
    <property type="entry name" value="Sig_transdc_His_kin_internal"/>
</dbReference>
<evidence type="ECO:0000256" key="1">
    <source>
        <dbReference type="SAM" id="Phobius"/>
    </source>
</evidence>